<evidence type="ECO:0000313" key="3">
    <source>
        <dbReference type="Proteomes" id="UP001519460"/>
    </source>
</evidence>
<comment type="caution">
    <text evidence="2">The sequence shown here is derived from an EMBL/GenBank/DDBJ whole genome shotgun (WGS) entry which is preliminary data.</text>
</comment>
<accession>A0ABD0LBF1</accession>
<sequence>KCSTKDETGLQMTTFALLSTRCGSCKECTLQSGSPEWSMTDRPRQKEENRAAAHQEPERFVDADMRDHGCDTLQVFCLAFEPHPLSPATSPIPPS</sequence>
<keyword evidence="3" id="KW-1185">Reference proteome</keyword>
<feature type="region of interest" description="Disordered" evidence="1">
    <location>
        <begin position="29"/>
        <end position="64"/>
    </location>
</feature>
<name>A0ABD0LBF1_9CAEN</name>
<gene>
    <name evidence="2" type="ORF">BaRGS_00012023</name>
</gene>
<proteinExistence type="predicted"/>
<evidence type="ECO:0000313" key="2">
    <source>
        <dbReference type="EMBL" id="KAK7496814.1"/>
    </source>
</evidence>
<feature type="compositionally biased region" description="Basic and acidic residues" evidence="1">
    <location>
        <begin position="39"/>
        <end position="64"/>
    </location>
</feature>
<feature type="non-terminal residue" evidence="2">
    <location>
        <position position="1"/>
    </location>
</feature>
<evidence type="ECO:0000256" key="1">
    <source>
        <dbReference type="SAM" id="MobiDB-lite"/>
    </source>
</evidence>
<organism evidence="2 3">
    <name type="scientific">Batillaria attramentaria</name>
    <dbReference type="NCBI Taxonomy" id="370345"/>
    <lineage>
        <taxon>Eukaryota</taxon>
        <taxon>Metazoa</taxon>
        <taxon>Spiralia</taxon>
        <taxon>Lophotrochozoa</taxon>
        <taxon>Mollusca</taxon>
        <taxon>Gastropoda</taxon>
        <taxon>Caenogastropoda</taxon>
        <taxon>Sorbeoconcha</taxon>
        <taxon>Cerithioidea</taxon>
        <taxon>Batillariidae</taxon>
        <taxon>Batillaria</taxon>
    </lineage>
</organism>
<feature type="non-terminal residue" evidence="2">
    <location>
        <position position="95"/>
    </location>
</feature>
<protein>
    <submittedName>
        <fullName evidence="2">Uncharacterized protein</fullName>
    </submittedName>
</protein>
<reference evidence="2 3" key="1">
    <citation type="journal article" date="2023" name="Sci. Data">
        <title>Genome assembly of the Korean intertidal mud-creeper Batillaria attramentaria.</title>
        <authorList>
            <person name="Patra A.K."/>
            <person name="Ho P.T."/>
            <person name="Jun S."/>
            <person name="Lee S.J."/>
            <person name="Kim Y."/>
            <person name="Won Y.J."/>
        </authorList>
    </citation>
    <scope>NUCLEOTIDE SEQUENCE [LARGE SCALE GENOMIC DNA]</scope>
    <source>
        <strain evidence="2">Wonlab-2016</strain>
    </source>
</reference>
<dbReference type="EMBL" id="JACVVK020000064">
    <property type="protein sequence ID" value="KAK7496814.1"/>
    <property type="molecule type" value="Genomic_DNA"/>
</dbReference>
<dbReference type="AlphaFoldDB" id="A0ABD0LBF1"/>
<dbReference type="Proteomes" id="UP001519460">
    <property type="component" value="Unassembled WGS sequence"/>
</dbReference>